<sequence>MIHSTLFRSFAVLLIFGLSSQSHAQQLKPRMLVLTDVSTWETDDHESLIRLMAHADLFEIEGIVISTGYSVRTLNKSPENGFINIARGVVDAYERDLPNLMKRSCQIGHAYDDEKQPVGYWPSAQYLRDRIVLGSLDRGKKFIGDGNGSPGTERLIKEADEEDDRPLWIGMWGGGNTLAQAIYQVKKTRTAVESKAFLNRLRAYAITDQDRNYKGEGLEFSSHGWIYDQTRDDLLFIWDEMAWRRHNELGKANWDEYAEHIQDHGNLGSQYPKYKFGVEGDTPAFLYLMPNGLNDPEDPTQASWVGNFVEKANNLWRETDSCRSNFERTYPAAFNNFAAGMDWAANGTGNRNPNVVLNGDSGLSVLIMTPDSGTSVTLDASKTTDPDGDDLQFKWWVQDDASNYAGDVKVNGSDSSKATVSVPADAAGRSFHVICEVTDNGTHNLSSYRRVVFKPTGEPVAAMKNATAGGELSDDAGHAATAGDSFASWLRTYIPVAHAGTKIDDHGHWWQARVGEPVLQISWADIPEKTLGVVDGLYPNKPLFIAKSEKSDWTDVENVTFIDDVGYYVSGYDADTMGKWIVQGITVVQFTGEESAAKMFSETASSVWKNANAPITFRQWLFEFLPTKYPDAEMIDHTYWLQGKVGNGVSANWTEWTEKDSSFKAMEAHNLVAGKPMFIEQKGPKNNEMADHPAVTYYEGAGYYISGYDPATMSKWDGKGRSVIQFDGEPADLAGVIGLGWARQKSFASWLYQYLPIRYPHAKMTDHGKWKQAHITDGDVASWEKWTVKDVNLKYIEDHSLAPGKPFFIQRAERTEWADHPAVTYFDGVGYYCTGYDSATMSDWGVEGMTLIQFDGESKEVVKAIAKGWKDGVSSMPSAAKTNADGGAEPAAGAPYSPFPNNVVVTKVKHFGSECWKIAAAGGTWYFENGETSGKTGFNSAFDQAGNDWIGNDADRGQNKSSAGGGRHEFRGWPNFGNGNFNHPQRSSNSKSWWVDSEGSEIAFDKMLQGNHLIMRSANPKYELEYHFYPSHAAIKVIKANDSYAFLFEGPIGGEQESSVEKDFYVLKDGKHRECKEGGLGYLESEFGNKFPSPFFYLEDSDPNDPQVWYAGVKNAGPESAGDEGWRQGSNMVIFSFGRDEDKRAYTGTDAVCVFGFHRKGSHERISKFIESRLESPFAAVETQPAAATSAASSTSGASYTKPRMIVTTDLGADPDDDQSLVRLFVCANEFDIEGLVVSTGCWKKKQSNTKMLDKIVDAYGKCYDNLKVHADGFPTADYFRSISVMGQLGYGMSDVGDGKDSPGSDMIIASADKDDPRPIWIGGWGGNNNVAQAIWKVSKTRSKEDLEKFLSKLRVYDILGQDDAGAWIAKNYPQVFYIRATKVYGWQPPKNGDYQKNDIQSHGPLGAVYPDTKWATEGDTPAFMHIYPNGLNDPDQIDQGGWGGRFSFQKKTGIKSMSGVKGEERRYDPYEMWGNTSDGTAAIKRWSKGYDNDFAARMDWSITEQFSHANHHPVAVLNGDTTRNVLELSVAPGESVSLSATGTDDPDNDSLSYSWSIYEEPATYKGAVTIDGPSNSTAKISVPADASGKNIHVILEVHDDGTPNLYAYRRMILDVK</sequence>
<feature type="signal peptide" evidence="1">
    <location>
        <begin position="1"/>
        <end position="24"/>
    </location>
</feature>
<protein>
    <submittedName>
        <fullName evidence="4">Secreted protein containing DUF1593</fullName>
    </submittedName>
</protein>
<organism evidence="4 5">
    <name type="scientific">Rhodopirellula baltica SH28</name>
    <dbReference type="NCBI Taxonomy" id="993517"/>
    <lineage>
        <taxon>Bacteria</taxon>
        <taxon>Pseudomonadati</taxon>
        <taxon>Planctomycetota</taxon>
        <taxon>Planctomycetia</taxon>
        <taxon>Pirellulales</taxon>
        <taxon>Pirellulaceae</taxon>
        <taxon>Rhodopirellula</taxon>
    </lineage>
</organism>
<dbReference type="Proteomes" id="UP000007993">
    <property type="component" value="Unassembled WGS sequence"/>
</dbReference>
<evidence type="ECO:0000256" key="1">
    <source>
        <dbReference type="SAM" id="SignalP"/>
    </source>
</evidence>
<dbReference type="InterPro" id="IPR048527">
    <property type="entry name" value="Sde182_C"/>
</dbReference>
<feature type="domain" description="Cellulose-binding Sde182 C-terminal" evidence="3">
    <location>
        <begin position="1537"/>
        <end position="1616"/>
    </location>
</feature>
<dbReference type="Gene3D" id="2.60.40.10">
    <property type="entry name" value="Immunoglobulins"/>
    <property type="match status" value="2"/>
</dbReference>
<evidence type="ECO:0000313" key="4">
    <source>
        <dbReference type="EMBL" id="EKK04004.1"/>
    </source>
</evidence>
<comment type="caution">
    <text evidence="4">The sequence shown here is derived from an EMBL/GenBank/DDBJ whole genome shotgun (WGS) entry which is preliminary data.</text>
</comment>
<accession>K5DM91</accession>
<evidence type="ECO:0000259" key="3">
    <source>
        <dbReference type="Pfam" id="PF21027"/>
    </source>
</evidence>
<dbReference type="SUPFAM" id="SSF53590">
    <property type="entry name" value="Nucleoside hydrolase"/>
    <property type="match status" value="1"/>
</dbReference>
<dbReference type="InterPro" id="IPR036452">
    <property type="entry name" value="Ribo_hydro-like"/>
</dbReference>
<name>K5DM91_RHOBT</name>
<dbReference type="Gene3D" id="3.90.245.10">
    <property type="entry name" value="Ribonucleoside hydrolase-like"/>
    <property type="match status" value="2"/>
</dbReference>
<feature type="domain" description="Cellulose-binding Sde182 nucleoside hydrolase-like" evidence="2">
    <location>
        <begin position="1204"/>
        <end position="1447"/>
    </location>
</feature>
<dbReference type="PATRIC" id="fig|993517.3.peg.817"/>
<feature type="domain" description="Cellulose-binding Sde182 nucleoside hydrolase-like" evidence="2">
    <location>
        <begin position="30"/>
        <end position="308"/>
    </location>
</feature>
<dbReference type="InterPro" id="IPR013783">
    <property type="entry name" value="Ig-like_fold"/>
</dbReference>
<dbReference type="Pfam" id="PF07632">
    <property type="entry name" value="Sde182_NH-like"/>
    <property type="match status" value="2"/>
</dbReference>
<dbReference type="GO" id="GO:0016799">
    <property type="term" value="F:hydrolase activity, hydrolyzing N-glycosyl compounds"/>
    <property type="evidence" value="ECO:0007669"/>
    <property type="project" value="InterPro"/>
</dbReference>
<dbReference type="EMBL" id="AMCW01000018">
    <property type="protein sequence ID" value="EKK04004.1"/>
    <property type="molecule type" value="Genomic_DNA"/>
</dbReference>
<dbReference type="Pfam" id="PF21027">
    <property type="entry name" value="Sde0182_C"/>
    <property type="match status" value="2"/>
</dbReference>
<evidence type="ECO:0000313" key="5">
    <source>
        <dbReference type="Proteomes" id="UP000007993"/>
    </source>
</evidence>
<dbReference type="InterPro" id="IPR011483">
    <property type="entry name" value="Sde182_NH-like"/>
</dbReference>
<dbReference type="RefSeq" id="WP_007330728.1">
    <property type="nucleotide sequence ID" value="NZ_AMCW01000018.1"/>
</dbReference>
<feature type="chain" id="PRO_5003882903" evidence="1">
    <location>
        <begin position="25"/>
        <end position="1617"/>
    </location>
</feature>
<keyword evidence="1" id="KW-0732">Signal</keyword>
<gene>
    <name evidence="4" type="ORF">RBSH_00745</name>
</gene>
<feature type="domain" description="Cellulose-binding Sde182 C-terminal" evidence="3">
    <location>
        <begin position="375"/>
        <end position="454"/>
    </location>
</feature>
<evidence type="ECO:0000259" key="2">
    <source>
        <dbReference type="Pfam" id="PF07632"/>
    </source>
</evidence>
<reference evidence="4 5" key="1">
    <citation type="journal article" date="2013" name="Mar. Genomics">
        <title>Expression of sulfatases in Rhodopirellula baltica and the diversity of sulfatases in the genus Rhodopirellula.</title>
        <authorList>
            <person name="Wegner C.E."/>
            <person name="Richter-Heitmann T."/>
            <person name="Klindworth A."/>
            <person name="Klockow C."/>
            <person name="Richter M."/>
            <person name="Achstetter T."/>
            <person name="Glockner F.O."/>
            <person name="Harder J."/>
        </authorList>
    </citation>
    <scope>NUCLEOTIDE SEQUENCE [LARGE SCALE GENOMIC DNA]</scope>
    <source>
        <strain evidence="4 5">SH28</strain>
    </source>
</reference>
<proteinExistence type="predicted"/>